<dbReference type="PANTHER" id="PTHR42711:SF16">
    <property type="entry name" value="ABC TRANSPORTER ATP-BINDING PROTEIN"/>
    <property type="match status" value="1"/>
</dbReference>
<dbReference type="InterPro" id="IPR050763">
    <property type="entry name" value="ABC_transporter_ATP-binding"/>
</dbReference>
<dbReference type="GeneID" id="92760107"/>
<dbReference type="GO" id="GO:0046677">
    <property type="term" value="P:response to antibiotic"/>
    <property type="evidence" value="ECO:0007669"/>
    <property type="project" value="UniProtKB-KW"/>
</dbReference>
<evidence type="ECO:0000313" key="10">
    <source>
        <dbReference type="EMBL" id="QQB45703.1"/>
    </source>
</evidence>
<name>A0A7T4EE44_9CORY</name>
<dbReference type="OrthoDB" id="9804819at2"/>
<evidence type="ECO:0000256" key="2">
    <source>
        <dbReference type="ARBA" id="ARBA00022448"/>
    </source>
</evidence>
<dbReference type="GO" id="GO:0005524">
    <property type="term" value="F:ATP binding"/>
    <property type="evidence" value="ECO:0007669"/>
    <property type="project" value="UniProtKB-KW"/>
</dbReference>
<accession>A0A7T4EE44</accession>
<dbReference type="SMART" id="SM00382">
    <property type="entry name" value="AAA"/>
    <property type="match status" value="1"/>
</dbReference>
<dbReference type="Pfam" id="PF00005">
    <property type="entry name" value="ABC_tran"/>
    <property type="match status" value="1"/>
</dbReference>
<dbReference type="PROSITE" id="PS50893">
    <property type="entry name" value="ABC_TRANSPORTER_2"/>
    <property type="match status" value="1"/>
</dbReference>
<keyword evidence="3" id="KW-1003">Cell membrane</keyword>
<evidence type="ECO:0000313" key="12">
    <source>
        <dbReference type="Proteomes" id="UP000596145"/>
    </source>
</evidence>
<keyword evidence="2" id="KW-0813">Transport</keyword>
<dbReference type="PANTHER" id="PTHR42711">
    <property type="entry name" value="ABC TRANSPORTER ATP-BINDING PROTEIN"/>
    <property type="match status" value="1"/>
</dbReference>
<dbReference type="Gene3D" id="3.40.50.300">
    <property type="entry name" value="P-loop containing nucleotide triphosphate hydrolases"/>
    <property type="match status" value="1"/>
</dbReference>
<sequence>MANSAPLSTAGAAVELQHVTKRFGTTTAVDNLTITIPRGHVTSLLGPNGAGKTTTIEMCEGFLTPDDGTIRVLGLDPRTEQAELRSKVGIMLQGGGAYPGVRVGELLRLTASYAKNPLSPDWLLELVGLSDQEKTTYKSLSGGQQQRLSLACALIGRPELIFLDEPTAGLDAQARHLVWELIEALKADGVSIILTTHHLDEAEALSDNVFIIQKGSLVAAGSPADLARTAREEAAPHICLVIDGPVDPIQLAERVVRHGLTISADSFSPANHANEIGAFKVACEPTASAFAALAGACADLGLPLIEISAATPSLEDIFLDITGKDAN</sequence>
<dbReference type="Proteomes" id="UP000617681">
    <property type="component" value="Chromosome"/>
</dbReference>
<evidence type="ECO:0000256" key="6">
    <source>
        <dbReference type="ARBA" id="ARBA00022967"/>
    </source>
</evidence>
<evidence type="ECO:0000313" key="11">
    <source>
        <dbReference type="EMBL" id="QRP69543.1"/>
    </source>
</evidence>
<dbReference type="SUPFAM" id="SSF52540">
    <property type="entry name" value="P-loop containing nucleoside triphosphate hydrolases"/>
    <property type="match status" value="1"/>
</dbReference>
<dbReference type="AlphaFoldDB" id="A0A7T4EE44"/>
<proteinExistence type="predicted"/>
<comment type="subcellular location">
    <subcellularLocation>
        <location evidence="1">Cell membrane</location>
        <topology evidence="1">Peripheral membrane protein</topology>
    </subcellularLocation>
</comment>
<evidence type="ECO:0000256" key="1">
    <source>
        <dbReference type="ARBA" id="ARBA00004202"/>
    </source>
</evidence>
<evidence type="ECO:0000256" key="8">
    <source>
        <dbReference type="ARBA" id="ARBA00023251"/>
    </source>
</evidence>
<keyword evidence="7" id="KW-0472">Membrane</keyword>
<dbReference type="InterPro" id="IPR017871">
    <property type="entry name" value="ABC_transporter-like_CS"/>
</dbReference>
<dbReference type="GO" id="GO:0016887">
    <property type="term" value="F:ATP hydrolysis activity"/>
    <property type="evidence" value="ECO:0007669"/>
    <property type="project" value="InterPro"/>
</dbReference>
<protein>
    <submittedName>
        <fullName evidence="10">ABC transporter ATP-binding protein</fullName>
    </submittedName>
</protein>
<dbReference type="Proteomes" id="UP000596145">
    <property type="component" value="Chromosome"/>
</dbReference>
<dbReference type="InterPro" id="IPR003593">
    <property type="entry name" value="AAA+_ATPase"/>
</dbReference>
<organism evidence="10 12">
    <name type="scientific">Corynebacterium glucuronolyticum</name>
    <dbReference type="NCBI Taxonomy" id="39791"/>
    <lineage>
        <taxon>Bacteria</taxon>
        <taxon>Bacillati</taxon>
        <taxon>Actinomycetota</taxon>
        <taxon>Actinomycetes</taxon>
        <taxon>Mycobacteriales</taxon>
        <taxon>Corynebacteriaceae</taxon>
        <taxon>Corynebacterium</taxon>
    </lineage>
</organism>
<evidence type="ECO:0000256" key="7">
    <source>
        <dbReference type="ARBA" id="ARBA00023136"/>
    </source>
</evidence>
<keyword evidence="4" id="KW-0547">Nucleotide-binding</keyword>
<dbReference type="GO" id="GO:0055085">
    <property type="term" value="P:transmembrane transport"/>
    <property type="evidence" value="ECO:0007669"/>
    <property type="project" value="UniProtKB-ARBA"/>
</dbReference>
<gene>
    <name evidence="10" type="ORF">I6I10_09375</name>
    <name evidence="11" type="ORF">I6J21_06765</name>
</gene>
<dbReference type="InterPro" id="IPR027417">
    <property type="entry name" value="P-loop_NTPase"/>
</dbReference>
<evidence type="ECO:0000256" key="4">
    <source>
        <dbReference type="ARBA" id="ARBA00022741"/>
    </source>
</evidence>
<dbReference type="EMBL" id="CP069534">
    <property type="protein sequence ID" value="QRP69543.1"/>
    <property type="molecule type" value="Genomic_DNA"/>
</dbReference>
<dbReference type="CDD" id="cd03230">
    <property type="entry name" value="ABC_DR_subfamily_A"/>
    <property type="match status" value="1"/>
</dbReference>
<dbReference type="PROSITE" id="PS00211">
    <property type="entry name" value="ABC_TRANSPORTER_1"/>
    <property type="match status" value="1"/>
</dbReference>
<dbReference type="RefSeq" id="WP_005394021.1">
    <property type="nucleotide sequence ID" value="NZ_CP066007.1"/>
</dbReference>
<keyword evidence="8" id="KW-0046">Antibiotic resistance</keyword>
<keyword evidence="5 10" id="KW-0067">ATP-binding</keyword>
<reference evidence="10 12" key="1">
    <citation type="submission" date="2020-12" db="EMBL/GenBank/DDBJ databases">
        <title>FDA dAtabase for Regulatory Grade micrObial Sequences (FDA-ARGOS): Supporting development and validation of Infectious Disease Dx tests.</title>
        <authorList>
            <person name="Sproer C."/>
            <person name="Gronow S."/>
            <person name="Severitt S."/>
            <person name="Schroder I."/>
            <person name="Tallon L."/>
            <person name="Sadzewicz L."/>
            <person name="Zhao X."/>
            <person name="Boylan J."/>
            <person name="Ott S."/>
            <person name="Bowen H."/>
            <person name="Vavikolanu K."/>
            <person name="Mehta A."/>
            <person name="Aluvathingal J."/>
            <person name="Nadendla S."/>
            <person name="Lowell S."/>
            <person name="Myers T."/>
            <person name="Yan Y."/>
            <person name="Sichtig H."/>
        </authorList>
    </citation>
    <scope>NUCLEOTIDE SEQUENCE [LARGE SCALE GENOMIC DNA]</scope>
    <source>
        <strain evidence="10 12">FDAARGOS_1053</strain>
        <strain evidence="11">FDAARGOS_1191</strain>
    </source>
</reference>
<keyword evidence="6" id="KW-1278">Translocase</keyword>
<feature type="domain" description="ABC transporter" evidence="9">
    <location>
        <begin position="14"/>
        <end position="239"/>
    </location>
</feature>
<dbReference type="EMBL" id="CP066007">
    <property type="protein sequence ID" value="QQB45703.1"/>
    <property type="molecule type" value="Genomic_DNA"/>
</dbReference>
<evidence type="ECO:0000256" key="3">
    <source>
        <dbReference type="ARBA" id="ARBA00022475"/>
    </source>
</evidence>
<evidence type="ECO:0000256" key="5">
    <source>
        <dbReference type="ARBA" id="ARBA00022840"/>
    </source>
</evidence>
<dbReference type="FunFam" id="3.40.50.300:FF:000589">
    <property type="entry name" value="ABC transporter, ATP-binding subunit"/>
    <property type="match status" value="1"/>
</dbReference>
<evidence type="ECO:0000259" key="9">
    <source>
        <dbReference type="PROSITE" id="PS50893"/>
    </source>
</evidence>
<dbReference type="GO" id="GO:0005886">
    <property type="term" value="C:plasma membrane"/>
    <property type="evidence" value="ECO:0007669"/>
    <property type="project" value="UniProtKB-SubCell"/>
</dbReference>
<dbReference type="InterPro" id="IPR003439">
    <property type="entry name" value="ABC_transporter-like_ATP-bd"/>
</dbReference>